<evidence type="ECO:0000256" key="2">
    <source>
        <dbReference type="SAM" id="Phobius"/>
    </source>
</evidence>
<accession>A0A5N5WXK4</accession>
<proteinExistence type="predicted"/>
<keyword evidence="2" id="KW-0812">Transmembrane</keyword>
<keyword evidence="2" id="KW-0472">Membrane</keyword>
<evidence type="ECO:0000313" key="4">
    <source>
        <dbReference type="Proteomes" id="UP000326565"/>
    </source>
</evidence>
<evidence type="ECO:0000313" key="3">
    <source>
        <dbReference type="EMBL" id="KAB8071964.1"/>
    </source>
</evidence>
<sequence length="90" mass="10977">MVHRTHPLCQSIMHVIIVHSFTISYIVLGMLSQSHNRLYRPISSHSMQAQTRHWHNGKKIGRQGWEINRRRSRERKKKERKKKKKNRKKR</sequence>
<keyword evidence="2" id="KW-1133">Transmembrane helix</keyword>
<feature type="transmembrane region" description="Helical" evidence="2">
    <location>
        <begin position="12"/>
        <end position="31"/>
    </location>
</feature>
<dbReference type="AlphaFoldDB" id="A0A5N5WXK4"/>
<evidence type="ECO:0000256" key="1">
    <source>
        <dbReference type="SAM" id="MobiDB-lite"/>
    </source>
</evidence>
<organism evidence="3 4">
    <name type="scientific">Aspergillus leporis</name>
    <dbReference type="NCBI Taxonomy" id="41062"/>
    <lineage>
        <taxon>Eukaryota</taxon>
        <taxon>Fungi</taxon>
        <taxon>Dikarya</taxon>
        <taxon>Ascomycota</taxon>
        <taxon>Pezizomycotina</taxon>
        <taxon>Eurotiomycetes</taxon>
        <taxon>Eurotiomycetidae</taxon>
        <taxon>Eurotiales</taxon>
        <taxon>Aspergillaceae</taxon>
        <taxon>Aspergillus</taxon>
        <taxon>Aspergillus subgen. Circumdati</taxon>
    </lineage>
</organism>
<gene>
    <name evidence="3" type="ORF">BDV29DRAFT_10297</name>
</gene>
<feature type="compositionally biased region" description="Basic residues" evidence="1">
    <location>
        <begin position="52"/>
        <end position="61"/>
    </location>
</feature>
<dbReference type="EMBL" id="ML732258">
    <property type="protein sequence ID" value="KAB8071964.1"/>
    <property type="molecule type" value="Genomic_DNA"/>
</dbReference>
<protein>
    <submittedName>
        <fullName evidence="3">Uncharacterized protein</fullName>
    </submittedName>
</protein>
<dbReference type="Proteomes" id="UP000326565">
    <property type="component" value="Unassembled WGS sequence"/>
</dbReference>
<name>A0A5N5WXK4_9EURO</name>
<feature type="region of interest" description="Disordered" evidence="1">
    <location>
        <begin position="47"/>
        <end position="90"/>
    </location>
</feature>
<feature type="compositionally biased region" description="Basic residues" evidence="1">
    <location>
        <begin position="70"/>
        <end position="90"/>
    </location>
</feature>
<reference evidence="3 4" key="1">
    <citation type="submission" date="2019-04" db="EMBL/GenBank/DDBJ databases">
        <title>Friends and foes A comparative genomics study of 23 Aspergillus species from section Flavi.</title>
        <authorList>
            <consortium name="DOE Joint Genome Institute"/>
            <person name="Kjaerbolling I."/>
            <person name="Vesth T."/>
            <person name="Frisvad J.C."/>
            <person name="Nybo J.L."/>
            <person name="Theobald S."/>
            <person name="Kildgaard S."/>
            <person name="Isbrandt T."/>
            <person name="Kuo A."/>
            <person name="Sato A."/>
            <person name="Lyhne E.K."/>
            <person name="Kogle M.E."/>
            <person name="Wiebenga A."/>
            <person name="Kun R.S."/>
            <person name="Lubbers R.J."/>
            <person name="Makela M.R."/>
            <person name="Barry K."/>
            <person name="Chovatia M."/>
            <person name="Clum A."/>
            <person name="Daum C."/>
            <person name="Haridas S."/>
            <person name="He G."/>
            <person name="LaButti K."/>
            <person name="Lipzen A."/>
            <person name="Mondo S."/>
            <person name="Riley R."/>
            <person name="Salamov A."/>
            <person name="Simmons B.A."/>
            <person name="Magnuson J.K."/>
            <person name="Henrissat B."/>
            <person name="Mortensen U.H."/>
            <person name="Larsen T.O."/>
            <person name="Devries R.P."/>
            <person name="Grigoriev I.V."/>
            <person name="Machida M."/>
            <person name="Baker S.E."/>
            <person name="Andersen M.R."/>
        </authorList>
    </citation>
    <scope>NUCLEOTIDE SEQUENCE [LARGE SCALE GENOMIC DNA]</scope>
    <source>
        <strain evidence="3 4">CBS 151.66</strain>
    </source>
</reference>
<keyword evidence="4" id="KW-1185">Reference proteome</keyword>